<keyword evidence="4" id="KW-1185">Reference proteome</keyword>
<gene>
    <name evidence="3" type="ORF">PCOR1329_LOCUS47653</name>
</gene>
<evidence type="ECO:0000313" key="4">
    <source>
        <dbReference type="Proteomes" id="UP001189429"/>
    </source>
</evidence>
<protein>
    <recommendedName>
        <fullName evidence="5">Secreted protein</fullName>
    </recommendedName>
</protein>
<evidence type="ECO:0000256" key="1">
    <source>
        <dbReference type="SAM" id="MobiDB-lite"/>
    </source>
</evidence>
<dbReference type="EMBL" id="CAUYUJ010015740">
    <property type="protein sequence ID" value="CAK0857558.1"/>
    <property type="molecule type" value="Genomic_DNA"/>
</dbReference>
<name>A0ABN9UHL3_9DINO</name>
<feature type="region of interest" description="Disordered" evidence="1">
    <location>
        <begin position="30"/>
        <end position="116"/>
    </location>
</feature>
<feature type="chain" id="PRO_5046300922" description="Secreted protein" evidence="2">
    <location>
        <begin position="25"/>
        <end position="245"/>
    </location>
</feature>
<proteinExistence type="predicted"/>
<feature type="signal peptide" evidence="2">
    <location>
        <begin position="1"/>
        <end position="24"/>
    </location>
</feature>
<keyword evidence="2" id="KW-0732">Signal</keyword>
<feature type="compositionally biased region" description="Basic and acidic residues" evidence="1">
    <location>
        <begin position="40"/>
        <end position="49"/>
    </location>
</feature>
<dbReference type="Proteomes" id="UP001189429">
    <property type="component" value="Unassembled WGS sequence"/>
</dbReference>
<evidence type="ECO:0008006" key="5">
    <source>
        <dbReference type="Google" id="ProtNLM"/>
    </source>
</evidence>
<sequence length="245" mass="26851">MWAQVLAGSIDILCLSLTVVLCDARTSFPNARPRSLTADAKARTNKQADRGSSGRASARCTVFPGAVGDTRRRRRSMRKRGRRRRRRRRRTGRLSPSEKPSTAKRGKEGLGPSSAAARAHTFRHYLGCPERHRLQGQGRVAPHLLRDNGRVCDGDVGALPDDQRGGVHAASERATSYPMVHAVGSFRRPLWQRAHLAHPPLERKLRLAHGVLVLLACQVEVVVFKGRSVALRQHDVGAGAGGAHQ</sequence>
<accession>A0ABN9UHL3</accession>
<evidence type="ECO:0000313" key="3">
    <source>
        <dbReference type="EMBL" id="CAK0857558.1"/>
    </source>
</evidence>
<evidence type="ECO:0000256" key="2">
    <source>
        <dbReference type="SAM" id="SignalP"/>
    </source>
</evidence>
<feature type="compositionally biased region" description="Basic residues" evidence="1">
    <location>
        <begin position="71"/>
        <end position="92"/>
    </location>
</feature>
<reference evidence="3" key="1">
    <citation type="submission" date="2023-10" db="EMBL/GenBank/DDBJ databases">
        <authorList>
            <person name="Chen Y."/>
            <person name="Shah S."/>
            <person name="Dougan E. K."/>
            <person name="Thang M."/>
            <person name="Chan C."/>
        </authorList>
    </citation>
    <scope>NUCLEOTIDE SEQUENCE [LARGE SCALE GENOMIC DNA]</scope>
</reference>
<comment type="caution">
    <text evidence="3">The sequence shown here is derived from an EMBL/GenBank/DDBJ whole genome shotgun (WGS) entry which is preliminary data.</text>
</comment>
<organism evidence="3 4">
    <name type="scientific">Prorocentrum cordatum</name>
    <dbReference type="NCBI Taxonomy" id="2364126"/>
    <lineage>
        <taxon>Eukaryota</taxon>
        <taxon>Sar</taxon>
        <taxon>Alveolata</taxon>
        <taxon>Dinophyceae</taxon>
        <taxon>Prorocentrales</taxon>
        <taxon>Prorocentraceae</taxon>
        <taxon>Prorocentrum</taxon>
    </lineage>
</organism>